<dbReference type="PROSITE" id="PS50878">
    <property type="entry name" value="RT_POL"/>
    <property type="match status" value="1"/>
</dbReference>
<dbReference type="PANTHER" id="PTHR33332">
    <property type="entry name" value="REVERSE TRANSCRIPTASE DOMAIN-CONTAINING PROTEIN"/>
    <property type="match status" value="1"/>
</dbReference>
<proteinExistence type="predicted"/>
<evidence type="ECO:0000313" key="2">
    <source>
        <dbReference type="EMBL" id="GBP92115.1"/>
    </source>
</evidence>
<keyword evidence="2" id="KW-0808">Transferase</keyword>
<keyword evidence="2" id="KW-0548">Nucleotidyltransferase</keyword>
<evidence type="ECO:0000313" key="3">
    <source>
        <dbReference type="Proteomes" id="UP000299102"/>
    </source>
</evidence>
<dbReference type="Proteomes" id="UP000299102">
    <property type="component" value="Unassembled WGS sequence"/>
</dbReference>
<accession>A0A4C1ZZK8</accession>
<sequence>MSTVALGIFLEVNGDMDRLFNGILRTATSPKPRKELNGHSITLQLIRVLLYDASEKNYGRYTVAVLLDVEKAFHKMWHNGLLHKLLDIPLPREITRVIVSFFHQRSFCPVVNEVLSGPHPIRTGVLEGYCLSPSLYATYTDDIPTLQGHLEDCEDGVILALYVNDSAYFSSSRRADLATRKFRRVLDVLPKWLDKWRMAVNVDDSGYDYDFVVGSTAKCKNGDVTKFPQCFGGK</sequence>
<comment type="caution">
    <text evidence="2">The sequence shown here is derived from an EMBL/GenBank/DDBJ whole genome shotgun (WGS) entry which is preliminary data.</text>
</comment>
<organism evidence="2 3">
    <name type="scientific">Eumeta variegata</name>
    <name type="common">Bagworm moth</name>
    <name type="synonym">Eumeta japonica</name>
    <dbReference type="NCBI Taxonomy" id="151549"/>
    <lineage>
        <taxon>Eukaryota</taxon>
        <taxon>Metazoa</taxon>
        <taxon>Ecdysozoa</taxon>
        <taxon>Arthropoda</taxon>
        <taxon>Hexapoda</taxon>
        <taxon>Insecta</taxon>
        <taxon>Pterygota</taxon>
        <taxon>Neoptera</taxon>
        <taxon>Endopterygota</taxon>
        <taxon>Lepidoptera</taxon>
        <taxon>Glossata</taxon>
        <taxon>Ditrysia</taxon>
        <taxon>Tineoidea</taxon>
        <taxon>Psychidae</taxon>
        <taxon>Oiketicinae</taxon>
        <taxon>Eumeta</taxon>
    </lineage>
</organism>
<dbReference type="AlphaFoldDB" id="A0A4C1ZZK8"/>
<dbReference type="EMBL" id="BGZK01002240">
    <property type="protein sequence ID" value="GBP92115.1"/>
    <property type="molecule type" value="Genomic_DNA"/>
</dbReference>
<dbReference type="GO" id="GO:0003964">
    <property type="term" value="F:RNA-directed DNA polymerase activity"/>
    <property type="evidence" value="ECO:0007669"/>
    <property type="project" value="UniProtKB-KW"/>
</dbReference>
<dbReference type="STRING" id="151549.A0A4C1ZZK8"/>
<evidence type="ECO:0000259" key="1">
    <source>
        <dbReference type="PROSITE" id="PS50878"/>
    </source>
</evidence>
<reference evidence="2 3" key="1">
    <citation type="journal article" date="2019" name="Commun. Biol.">
        <title>The bagworm genome reveals a unique fibroin gene that provides high tensile strength.</title>
        <authorList>
            <person name="Kono N."/>
            <person name="Nakamura H."/>
            <person name="Ohtoshi R."/>
            <person name="Tomita M."/>
            <person name="Numata K."/>
            <person name="Arakawa K."/>
        </authorList>
    </citation>
    <scope>NUCLEOTIDE SEQUENCE [LARGE SCALE GENOMIC DNA]</scope>
</reference>
<name>A0A4C1ZZK8_EUMVA</name>
<gene>
    <name evidence="2" type="primary">pol</name>
    <name evidence="2" type="ORF">EVAR_47867_1</name>
</gene>
<feature type="domain" description="Reverse transcriptase" evidence="1">
    <location>
        <begin position="1"/>
        <end position="234"/>
    </location>
</feature>
<dbReference type="InterPro" id="IPR000477">
    <property type="entry name" value="RT_dom"/>
</dbReference>
<dbReference type="Pfam" id="PF00078">
    <property type="entry name" value="RVT_1"/>
    <property type="match status" value="1"/>
</dbReference>
<keyword evidence="3" id="KW-1185">Reference proteome</keyword>
<dbReference type="OrthoDB" id="10065625at2759"/>
<keyword evidence="2" id="KW-0695">RNA-directed DNA polymerase</keyword>
<protein>
    <submittedName>
        <fullName evidence="2">RNA-directed DNA polymerase from mobile element jockey</fullName>
    </submittedName>
</protein>